<comment type="similarity">
    <text evidence="2 6">Belongs to the cytochrome P450 family.</text>
</comment>
<dbReference type="Gene3D" id="1.10.630.10">
    <property type="entry name" value="Cytochrome P450"/>
    <property type="match status" value="1"/>
</dbReference>
<dbReference type="SUPFAM" id="SSF48264">
    <property type="entry name" value="Cytochrome P450"/>
    <property type="match status" value="1"/>
</dbReference>
<keyword evidence="5 6" id="KW-0349">Heme</keyword>
<feature type="binding site" description="axial binding residue" evidence="5">
    <location>
        <position position="468"/>
    </location>
    <ligand>
        <name>heme</name>
        <dbReference type="ChEBI" id="CHEBI:30413"/>
    </ligand>
    <ligandPart>
        <name>Fe</name>
        <dbReference type="ChEBI" id="CHEBI:18248"/>
    </ligandPart>
</feature>
<keyword evidence="7" id="KW-0472">Membrane</keyword>
<proteinExistence type="inferred from homology"/>
<evidence type="ECO:0000256" key="1">
    <source>
        <dbReference type="ARBA" id="ARBA00001971"/>
    </source>
</evidence>
<dbReference type="eggNOG" id="KOG0157">
    <property type="taxonomic scope" value="Eukaryota"/>
</dbReference>
<dbReference type="PANTHER" id="PTHR24305">
    <property type="entry name" value="CYTOCHROME P450"/>
    <property type="match status" value="1"/>
</dbReference>
<evidence type="ECO:0000256" key="4">
    <source>
        <dbReference type="ARBA" id="ARBA00023004"/>
    </source>
</evidence>
<dbReference type="PRINTS" id="PR00463">
    <property type="entry name" value="EP450I"/>
</dbReference>
<name>K2RRK2_MACPH</name>
<dbReference type="InterPro" id="IPR050121">
    <property type="entry name" value="Cytochrome_P450_monoxygenase"/>
</dbReference>
<dbReference type="AlphaFoldDB" id="K2RRK2"/>
<evidence type="ECO:0000256" key="5">
    <source>
        <dbReference type="PIRSR" id="PIRSR602401-1"/>
    </source>
</evidence>
<organism evidence="8 9">
    <name type="scientific">Macrophomina phaseolina (strain MS6)</name>
    <name type="common">Charcoal rot fungus</name>
    <dbReference type="NCBI Taxonomy" id="1126212"/>
    <lineage>
        <taxon>Eukaryota</taxon>
        <taxon>Fungi</taxon>
        <taxon>Dikarya</taxon>
        <taxon>Ascomycota</taxon>
        <taxon>Pezizomycotina</taxon>
        <taxon>Dothideomycetes</taxon>
        <taxon>Dothideomycetes incertae sedis</taxon>
        <taxon>Botryosphaeriales</taxon>
        <taxon>Botryosphaeriaceae</taxon>
        <taxon>Macrophomina</taxon>
    </lineage>
</organism>
<keyword evidence="3 5" id="KW-0479">Metal-binding</keyword>
<dbReference type="GO" id="GO:0020037">
    <property type="term" value="F:heme binding"/>
    <property type="evidence" value="ECO:0007669"/>
    <property type="project" value="InterPro"/>
</dbReference>
<dbReference type="InterPro" id="IPR017972">
    <property type="entry name" value="Cyt_P450_CS"/>
</dbReference>
<dbReference type="InParanoid" id="K2RRK2"/>
<dbReference type="InterPro" id="IPR036396">
    <property type="entry name" value="Cyt_P450_sf"/>
</dbReference>
<feature type="transmembrane region" description="Helical" evidence="7">
    <location>
        <begin position="20"/>
        <end position="40"/>
    </location>
</feature>
<dbReference type="GO" id="GO:0016705">
    <property type="term" value="F:oxidoreductase activity, acting on paired donors, with incorporation or reduction of molecular oxygen"/>
    <property type="evidence" value="ECO:0007669"/>
    <property type="project" value="InterPro"/>
</dbReference>
<reference evidence="8 9" key="1">
    <citation type="journal article" date="2012" name="BMC Genomics">
        <title>Tools to kill: Genome of one of the most destructive plant pathogenic fungi Macrophomina phaseolina.</title>
        <authorList>
            <person name="Islam M.S."/>
            <person name="Haque M.S."/>
            <person name="Islam M.M."/>
            <person name="Emdad E.M."/>
            <person name="Halim A."/>
            <person name="Hossen Q.M.M."/>
            <person name="Hossain M.Z."/>
            <person name="Ahmed B."/>
            <person name="Rahim S."/>
            <person name="Rahman M.S."/>
            <person name="Alam M.M."/>
            <person name="Hou S."/>
            <person name="Wan X."/>
            <person name="Saito J.A."/>
            <person name="Alam M."/>
        </authorList>
    </citation>
    <scope>NUCLEOTIDE SEQUENCE [LARGE SCALE GENOMIC DNA]</scope>
    <source>
        <strain evidence="8 9">MS6</strain>
    </source>
</reference>
<keyword evidence="7" id="KW-1133">Transmembrane helix</keyword>
<evidence type="ECO:0000256" key="6">
    <source>
        <dbReference type="RuleBase" id="RU000461"/>
    </source>
</evidence>
<keyword evidence="6" id="KW-0503">Monooxygenase</keyword>
<sequence>MTEAHIAAALQSLGAHARPLTLLTIFIAYVVSVVTYRLFFHPLRKVPGPFLARFTELWRTGRYFRGSWHDDILELHRKYGPVVRLSPNEVSFIDKDALLAVYGHTKGTKKTSWYDTWKIPGVTNSFFHSTDPREHSFLRKRVSATYSMTSILSLEPRIQQVADTMWSRFGDFARSGEAIDLDKWASFFAFDVVGELALGGPMGFVESGADPEGIIAAIHGFFFFGANMGYLPFQSRIIQNPVTQAIAGKIDAKATGASYFNAWLAQQIGRRRARGPPKAGEKADMLDHFIAMKTPSGGPAADKDVLVEMGNIVGAGADTTSIGIRTVLGQLLLHPSSYARAQQEIDQAYAAHGFSDEPGVGNITFAVASELPFLAACVKEALRLHPSILWQLPREVPAQGLHVKGYYIPSSATVSISPISQNRCPEVYGPDADAWRPERWIVGEGSTEQQVREMTKFDTTFGYGSRTCVGKHLALVEIHKFVAQMLHQFDVELVNKERPWVTHSMWFSYQAEMLVKVKERERRA</sequence>
<keyword evidence="4 5" id="KW-0408">Iron</keyword>
<dbReference type="InterPro" id="IPR001128">
    <property type="entry name" value="Cyt_P450"/>
</dbReference>
<dbReference type="HOGENOM" id="CLU_001570_14_0_1"/>
<dbReference type="Pfam" id="PF00067">
    <property type="entry name" value="p450"/>
    <property type="match status" value="1"/>
</dbReference>
<dbReference type="GO" id="GO:0004497">
    <property type="term" value="F:monooxygenase activity"/>
    <property type="evidence" value="ECO:0007669"/>
    <property type="project" value="UniProtKB-KW"/>
</dbReference>
<keyword evidence="6" id="KW-0560">Oxidoreductase</keyword>
<dbReference type="InterPro" id="IPR002401">
    <property type="entry name" value="Cyt_P450_E_grp-I"/>
</dbReference>
<evidence type="ECO:0000256" key="2">
    <source>
        <dbReference type="ARBA" id="ARBA00010617"/>
    </source>
</evidence>
<dbReference type="CDD" id="cd11060">
    <property type="entry name" value="CYP57A1-like"/>
    <property type="match status" value="1"/>
</dbReference>
<keyword evidence="7" id="KW-0812">Transmembrane</keyword>
<dbReference type="OrthoDB" id="3934656at2759"/>
<accession>K2RRK2</accession>
<dbReference type="GO" id="GO:0005506">
    <property type="term" value="F:iron ion binding"/>
    <property type="evidence" value="ECO:0007669"/>
    <property type="project" value="InterPro"/>
</dbReference>
<evidence type="ECO:0000256" key="3">
    <source>
        <dbReference type="ARBA" id="ARBA00022723"/>
    </source>
</evidence>
<evidence type="ECO:0000256" key="7">
    <source>
        <dbReference type="SAM" id="Phobius"/>
    </source>
</evidence>
<dbReference type="EMBL" id="AHHD01000300">
    <property type="protein sequence ID" value="EKG15377.1"/>
    <property type="molecule type" value="Genomic_DNA"/>
</dbReference>
<dbReference type="VEuPathDB" id="FungiDB:MPH_07428"/>
<evidence type="ECO:0000313" key="8">
    <source>
        <dbReference type="EMBL" id="EKG15377.1"/>
    </source>
</evidence>
<protein>
    <submittedName>
        <fullName evidence="8">Cytochrome P450</fullName>
    </submittedName>
</protein>
<dbReference type="PROSITE" id="PS00086">
    <property type="entry name" value="CYTOCHROME_P450"/>
    <property type="match status" value="1"/>
</dbReference>
<gene>
    <name evidence="8" type="ORF">MPH_07428</name>
</gene>
<comment type="caution">
    <text evidence="8">The sequence shown here is derived from an EMBL/GenBank/DDBJ whole genome shotgun (WGS) entry which is preliminary data.</text>
</comment>
<dbReference type="PRINTS" id="PR00385">
    <property type="entry name" value="P450"/>
</dbReference>
<dbReference type="PANTHER" id="PTHR24305:SF166">
    <property type="entry name" value="CYTOCHROME P450 12A4, MITOCHONDRIAL-RELATED"/>
    <property type="match status" value="1"/>
</dbReference>
<dbReference type="Proteomes" id="UP000007129">
    <property type="component" value="Unassembled WGS sequence"/>
</dbReference>
<dbReference type="STRING" id="1126212.K2RRK2"/>
<comment type="cofactor">
    <cofactor evidence="1 5">
        <name>heme</name>
        <dbReference type="ChEBI" id="CHEBI:30413"/>
    </cofactor>
</comment>
<evidence type="ECO:0000313" key="9">
    <source>
        <dbReference type="Proteomes" id="UP000007129"/>
    </source>
</evidence>